<dbReference type="PROSITE" id="PS50088">
    <property type="entry name" value="ANK_REPEAT"/>
    <property type="match status" value="4"/>
</dbReference>
<dbReference type="InterPro" id="IPR036770">
    <property type="entry name" value="Ankyrin_rpt-contain_sf"/>
</dbReference>
<dbReference type="Gene3D" id="3.40.50.300">
    <property type="entry name" value="P-loop containing nucleotide triphosphate hydrolases"/>
    <property type="match status" value="1"/>
</dbReference>
<evidence type="ECO:0000256" key="2">
    <source>
        <dbReference type="PROSITE-ProRule" id="PRU00023"/>
    </source>
</evidence>
<dbReference type="Gene3D" id="1.25.40.20">
    <property type="entry name" value="Ankyrin repeat-containing domain"/>
    <property type="match status" value="2"/>
</dbReference>
<evidence type="ECO:0000256" key="1">
    <source>
        <dbReference type="ARBA" id="ARBA00022737"/>
    </source>
</evidence>
<organism evidence="4 5">
    <name type="scientific">Fusarium floridanum</name>
    <dbReference type="NCBI Taxonomy" id="1325733"/>
    <lineage>
        <taxon>Eukaryota</taxon>
        <taxon>Fungi</taxon>
        <taxon>Dikarya</taxon>
        <taxon>Ascomycota</taxon>
        <taxon>Pezizomycotina</taxon>
        <taxon>Sordariomycetes</taxon>
        <taxon>Hypocreomycetidae</taxon>
        <taxon>Hypocreales</taxon>
        <taxon>Nectriaceae</taxon>
        <taxon>Fusarium</taxon>
        <taxon>Fusarium solani species complex</taxon>
    </lineage>
</organism>
<dbReference type="SUPFAM" id="SSF52540">
    <property type="entry name" value="P-loop containing nucleoside triphosphate hydrolases"/>
    <property type="match status" value="1"/>
</dbReference>
<dbReference type="AlphaFoldDB" id="A0A428SHS9"/>
<dbReference type="EMBL" id="NKCL01000016">
    <property type="protein sequence ID" value="RSL89314.1"/>
    <property type="molecule type" value="Genomic_DNA"/>
</dbReference>
<dbReference type="PROSITE" id="PS50297">
    <property type="entry name" value="ANK_REP_REGION"/>
    <property type="match status" value="2"/>
</dbReference>
<dbReference type="InterPro" id="IPR027417">
    <property type="entry name" value="P-loop_NTPase"/>
</dbReference>
<dbReference type="SMART" id="SM00248">
    <property type="entry name" value="ANK"/>
    <property type="match status" value="5"/>
</dbReference>
<feature type="repeat" description="ANK" evidence="2">
    <location>
        <begin position="658"/>
        <end position="690"/>
    </location>
</feature>
<keyword evidence="2" id="KW-0040">ANK repeat</keyword>
<reference evidence="4 5" key="1">
    <citation type="submission" date="2017-06" db="EMBL/GenBank/DDBJ databases">
        <title>Comparative genomic analysis of Ambrosia Fusariam Clade fungi.</title>
        <authorList>
            <person name="Stajich J.E."/>
            <person name="Carrillo J."/>
            <person name="Kijimoto T."/>
            <person name="Eskalen A."/>
            <person name="O'Donnell K."/>
            <person name="Kasson M."/>
        </authorList>
    </citation>
    <scope>NUCLEOTIDE SEQUENCE [LARGE SCALE GENOMIC DNA]</scope>
    <source>
        <strain evidence="4 5">NRRL62606</strain>
    </source>
</reference>
<dbReference type="InterPro" id="IPR056884">
    <property type="entry name" value="NPHP3-like_N"/>
</dbReference>
<gene>
    <name evidence="4" type="ORF">CEP51_001252</name>
</gene>
<name>A0A428SHS9_9HYPO</name>
<feature type="repeat" description="ANK" evidence="2">
    <location>
        <begin position="592"/>
        <end position="624"/>
    </location>
</feature>
<sequence>MGSTSTPMPNGTSTGTVQNQVFGDQHVYGNQSFNSRPDAAQALIQDCLRSLAYPEMNDRPNTIGVSTGGTCEWLLRHKVWKSWKSSQRGLLWIKGKPGSGKSTLLRHAFHELKSTKAAKKALILSFFFHGRGNDLQRNQLGLFRSLLHQVLSEMPEELAELVTTFEQRRHGIGRPGVDWNWDLDELRELFKRSILDILKNRPVWIFVDALDESGAENAKAVMRHFKDLLHGQSALWKLRICFACRHYPVQSWEGGFEICTEHENRQDILTYVRARLSDFQNHTTLALPDLITERSGGLFIWARLVVDRILDLELVDDPNGADQLINKIIDTLPQNLHTLYADIVRNKEQTPEFLRLMQWISYARRPLSLDELRWAMVVDPDSPYTSLRHYKNTPDYTESNDVMERKVKTLSHGLVEIIHSSEKRVVQFIHQSVKDFFDNGAQESLGEASGDKPFQITEVTHYKLYRTCIHYLAMEEIAQLSNFHKMNPTRKHQLKEAVFSTYPLLSYVTSSWITHLARSQECPQQESHPFIWPPKTILERWIDNSYFINECMSCPPYDVTLVHVLARYGLTVALRKFLSQGQSVDINARDTDHQSPLHYAADRGHTAIVQILLASGAEVDSQGYWGVAPLHLAACRGHVPIMKLLLEKGANADLEAVDGCTPLVWAVEGKQEAAIKMLLEEAVDVNYEYVSPLFITPFTIRGIFNNMRLFGDDSPLIHTRSSIRWQLARDFYTVLDLDDYLLFWNPLTKLFGRSHDYSKIGLRRRHARPADRTPLLRAVELGFQSIVSMLLDKGASPELECRTGWSPLLLAKLRRNSSDQLVIGLLEGHQRDSTV</sequence>
<evidence type="ECO:0000313" key="4">
    <source>
        <dbReference type="EMBL" id="RSL89314.1"/>
    </source>
</evidence>
<dbReference type="InterPro" id="IPR002110">
    <property type="entry name" value="Ankyrin_rpt"/>
</dbReference>
<evidence type="ECO:0000259" key="3">
    <source>
        <dbReference type="Pfam" id="PF24883"/>
    </source>
</evidence>
<comment type="caution">
    <text evidence="4">The sequence shown here is derived from an EMBL/GenBank/DDBJ whole genome shotgun (WGS) entry which is preliminary data.</text>
</comment>
<keyword evidence="1" id="KW-0677">Repeat</keyword>
<feature type="domain" description="Nephrocystin 3-like N-terminal" evidence="3">
    <location>
        <begin position="69"/>
        <end position="245"/>
    </location>
</feature>
<dbReference type="Proteomes" id="UP000287972">
    <property type="component" value="Unassembled WGS sequence"/>
</dbReference>
<dbReference type="Pfam" id="PF24883">
    <property type="entry name" value="NPHP3_N"/>
    <property type="match status" value="1"/>
</dbReference>
<keyword evidence="5" id="KW-1185">Reference proteome</keyword>
<dbReference type="SUPFAM" id="SSF48403">
    <property type="entry name" value="Ankyrin repeat"/>
    <property type="match status" value="1"/>
</dbReference>
<proteinExistence type="predicted"/>
<evidence type="ECO:0000313" key="5">
    <source>
        <dbReference type="Proteomes" id="UP000287972"/>
    </source>
</evidence>
<feature type="repeat" description="ANK" evidence="2">
    <location>
        <begin position="770"/>
        <end position="802"/>
    </location>
</feature>
<protein>
    <recommendedName>
        <fullName evidence="3">Nephrocystin 3-like N-terminal domain-containing protein</fullName>
    </recommendedName>
</protein>
<dbReference type="Pfam" id="PF12796">
    <property type="entry name" value="Ank_2"/>
    <property type="match status" value="2"/>
</dbReference>
<dbReference type="PANTHER" id="PTHR10039">
    <property type="entry name" value="AMELOGENIN"/>
    <property type="match status" value="1"/>
</dbReference>
<accession>A0A428SHS9</accession>
<feature type="repeat" description="ANK" evidence="2">
    <location>
        <begin position="625"/>
        <end position="657"/>
    </location>
</feature>
<dbReference type="PANTHER" id="PTHR10039:SF5">
    <property type="entry name" value="NACHT DOMAIN-CONTAINING PROTEIN"/>
    <property type="match status" value="1"/>
</dbReference>